<evidence type="ECO:0000256" key="1">
    <source>
        <dbReference type="ARBA" id="ARBA00005912"/>
    </source>
</evidence>
<dbReference type="Gene3D" id="1.10.132.20">
    <property type="entry name" value="Ribosome-recycling factor"/>
    <property type="match status" value="1"/>
</dbReference>
<dbReference type="PANTHER" id="PTHR20982:SF3">
    <property type="entry name" value="MITOCHONDRIAL RIBOSOME RECYCLING FACTOR PSEUDO 1"/>
    <property type="match status" value="1"/>
</dbReference>
<dbReference type="InterPro" id="IPR036191">
    <property type="entry name" value="RRF_sf"/>
</dbReference>
<dbReference type="EMBL" id="MU004230">
    <property type="protein sequence ID" value="KAF2675380.1"/>
    <property type="molecule type" value="Genomic_DNA"/>
</dbReference>
<keyword evidence="2" id="KW-0648">Protein biosynthesis</keyword>
<comment type="similarity">
    <text evidence="1">Belongs to the RRF family.</text>
</comment>
<dbReference type="Pfam" id="PF01765">
    <property type="entry name" value="RRF"/>
    <property type="match status" value="1"/>
</dbReference>
<keyword evidence="7" id="KW-1185">Reference proteome</keyword>
<dbReference type="Proteomes" id="UP000799302">
    <property type="component" value="Unassembled WGS sequence"/>
</dbReference>
<dbReference type="GO" id="GO:0043023">
    <property type="term" value="F:ribosomal large subunit binding"/>
    <property type="evidence" value="ECO:0007669"/>
    <property type="project" value="TreeGrafter"/>
</dbReference>
<dbReference type="GO" id="GO:0005739">
    <property type="term" value="C:mitochondrion"/>
    <property type="evidence" value="ECO:0007669"/>
    <property type="project" value="TreeGrafter"/>
</dbReference>
<evidence type="ECO:0000259" key="5">
    <source>
        <dbReference type="Pfam" id="PF01765"/>
    </source>
</evidence>
<dbReference type="InterPro" id="IPR002661">
    <property type="entry name" value="Ribosome_recyc_fac"/>
</dbReference>
<reference evidence="6" key="1">
    <citation type="journal article" date="2020" name="Stud. Mycol.">
        <title>101 Dothideomycetes genomes: a test case for predicting lifestyles and emergence of pathogens.</title>
        <authorList>
            <person name="Haridas S."/>
            <person name="Albert R."/>
            <person name="Binder M."/>
            <person name="Bloem J."/>
            <person name="Labutti K."/>
            <person name="Salamov A."/>
            <person name="Andreopoulos B."/>
            <person name="Baker S."/>
            <person name="Barry K."/>
            <person name="Bills G."/>
            <person name="Bluhm B."/>
            <person name="Cannon C."/>
            <person name="Castanera R."/>
            <person name="Culley D."/>
            <person name="Daum C."/>
            <person name="Ezra D."/>
            <person name="Gonzalez J."/>
            <person name="Henrissat B."/>
            <person name="Kuo A."/>
            <person name="Liang C."/>
            <person name="Lipzen A."/>
            <person name="Lutzoni F."/>
            <person name="Magnuson J."/>
            <person name="Mondo S."/>
            <person name="Nolan M."/>
            <person name="Ohm R."/>
            <person name="Pangilinan J."/>
            <person name="Park H.-J."/>
            <person name="Ramirez L."/>
            <person name="Alfaro M."/>
            <person name="Sun H."/>
            <person name="Tritt A."/>
            <person name="Yoshinaga Y."/>
            <person name="Zwiers L.-H."/>
            <person name="Turgeon B."/>
            <person name="Goodwin S."/>
            <person name="Spatafora J."/>
            <person name="Crous P."/>
            <person name="Grigoriev I."/>
        </authorList>
    </citation>
    <scope>NUCLEOTIDE SEQUENCE</scope>
    <source>
        <strain evidence="6">CBS 115976</strain>
    </source>
</reference>
<organism evidence="6 7">
    <name type="scientific">Microthyrium microscopicum</name>
    <dbReference type="NCBI Taxonomy" id="703497"/>
    <lineage>
        <taxon>Eukaryota</taxon>
        <taxon>Fungi</taxon>
        <taxon>Dikarya</taxon>
        <taxon>Ascomycota</taxon>
        <taxon>Pezizomycotina</taxon>
        <taxon>Dothideomycetes</taxon>
        <taxon>Dothideomycetes incertae sedis</taxon>
        <taxon>Microthyriales</taxon>
        <taxon>Microthyriaceae</taxon>
        <taxon>Microthyrium</taxon>
    </lineage>
</organism>
<protein>
    <submittedName>
        <fullName evidence="6">Ribosome recycling factor</fullName>
    </submittedName>
</protein>
<comment type="function">
    <text evidence="3">Necessary for protein synthesis in mitochondria. Functions as a ribosome recycling factor in mitochondria.</text>
</comment>
<feature type="region of interest" description="Disordered" evidence="4">
    <location>
        <begin position="65"/>
        <end position="92"/>
    </location>
</feature>
<evidence type="ECO:0000313" key="7">
    <source>
        <dbReference type="Proteomes" id="UP000799302"/>
    </source>
</evidence>
<evidence type="ECO:0000256" key="3">
    <source>
        <dbReference type="ARBA" id="ARBA00024909"/>
    </source>
</evidence>
<gene>
    <name evidence="6" type="ORF">BT63DRAFT_35967</name>
</gene>
<evidence type="ECO:0000313" key="6">
    <source>
        <dbReference type="EMBL" id="KAF2675380.1"/>
    </source>
</evidence>
<evidence type="ECO:0000256" key="4">
    <source>
        <dbReference type="SAM" id="MobiDB-lite"/>
    </source>
</evidence>
<sequence length="290" mass="31650">MVPRLALRAKTLHRLSAGPTIYPSRNHNAVSLSAALYCHQTPQTTNHNAVFPSVPARAHFSTTPLLAKKKNKSRNDAEDGAEDATRSGGKSVTAAQDAYDEAFDFTNLERKILKAIEQMTHKLGELKAGGTLNPKVLEKIEVKLDKTTTDTVKLHDVAQLVTKGMQIQVILSDEDHVKPVKSAIQASNLSLAPQGPTEEAPTTLTINIPPPTGESRQAALDAATKISHIALELVQDARAQKHKKLRAMQVAKTVNPDDIQKAHKEMESVVQRGTTQVKSLLETHRKVISR</sequence>
<name>A0A6A6UU78_9PEZI</name>
<evidence type="ECO:0000256" key="2">
    <source>
        <dbReference type="ARBA" id="ARBA00022917"/>
    </source>
</evidence>
<dbReference type="SUPFAM" id="SSF55194">
    <property type="entry name" value="Ribosome recycling factor, RRF"/>
    <property type="match status" value="1"/>
</dbReference>
<feature type="domain" description="Ribosome recycling factor" evidence="5">
    <location>
        <begin position="120"/>
        <end position="288"/>
    </location>
</feature>
<proteinExistence type="inferred from homology"/>
<dbReference type="Gene3D" id="3.30.1360.40">
    <property type="match status" value="1"/>
</dbReference>
<dbReference type="PANTHER" id="PTHR20982">
    <property type="entry name" value="RIBOSOME RECYCLING FACTOR"/>
    <property type="match status" value="1"/>
</dbReference>
<dbReference type="OrthoDB" id="407355at2759"/>
<dbReference type="GO" id="GO:0006412">
    <property type="term" value="P:translation"/>
    <property type="evidence" value="ECO:0007669"/>
    <property type="project" value="UniProtKB-KW"/>
</dbReference>
<accession>A0A6A6UU78</accession>
<dbReference type="InterPro" id="IPR023584">
    <property type="entry name" value="Ribosome_recyc_fac_dom"/>
</dbReference>
<dbReference type="AlphaFoldDB" id="A0A6A6UU78"/>